<dbReference type="Pfam" id="PF22725">
    <property type="entry name" value="GFO_IDH_MocA_C3"/>
    <property type="match status" value="1"/>
</dbReference>
<dbReference type="PANTHER" id="PTHR43818:SF5">
    <property type="entry name" value="OXIDOREDUCTASE FAMILY PROTEIN"/>
    <property type="match status" value="1"/>
</dbReference>
<dbReference type="PANTHER" id="PTHR43818">
    <property type="entry name" value="BCDNA.GH03377"/>
    <property type="match status" value="1"/>
</dbReference>
<dbReference type="InterPro" id="IPR036291">
    <property type="entry name" value="NAD(P)-bd_dom_sf"/>
</dbReference>
<dbReference type="Pfam" id="PF01408">
    <property type="entry name" value="GFO_IDH_MocA"/>
    <property type="match status" value="1"/>
</dbReference>
<dbReference type="SUPFAM" id="SSF55347">
    <property type="entry name" value="Glyceraldehyde-3-phosphate dehydrogenase-like, C-terminal domain"/>
    <property type="match status" value="1"/>
</dbReference>
<evidence type="ECO:0000259" key="2">
    <source>
        <dbReference type="Pfam" id="PF01408"/>
    </source>
</evidence>
<feature type="domain" description="Gfo/Idh/MocA-like oxidoreductase N-terminal" evidence="2">
    <location>
        <begin position="38"/>
        <end position="161"/>
    </location>
</feature>
<evidence type="ECO:0000313" key="4">
    <source>
        <dbReference type="EMBL" id="WDE97637.1"/>
    </source>
</evidence>
<dbReference type="EMBL" id="CP117812">
    <property type="protein sequence ID" value="WDE97637.1"/>
    <property type="molecule type" value="Genomic_DNA"/>
</dbReference>
<dbReference type="Gene3D" id="3.40.50.720">
    <property type="entry name" value="NAD(P)-binding Rossmann-like Domain"/>
    <property type="match status" value="1"/>
</dbReference>
<accession>A0ABY7VU98</accession>
<dbReference type="InterPro" id="IPR055170">
    <property type="entry name" value="GFO_IDH_MocA-like_dom"/>
</dbReference>
<name>A0ABY7VU98_9BACT</name>
<sequence>MHLSHNRRNFMKGSAALMASSVSLSSALADTKPSTKTLKVALIGCGGRGSGAASQILKADNNIELIALADVFPDKVDAAKKRFARLKDKAPIKDEFCFSGFDAYKKIMEIPEVDIVLLTTPPHFRPMHIEAAVDAGKHVFAEKPLACDPAGLKRAAEAIRKCEEKGLYFLCGFCYRFDGAKVETMKQIKEGIIGDITNIQSSYNAGGLWHKGRKDTWTDMEWQMRNWLYFTWLSGDHIVEQAIHGIDKMQWLTGDADIKSVNSIGGRQSRTDAKFGDIFDHFSVQYEFDNGIIGNFTCRQQSGTDRYVGDVAYGTKGKVDFQRGRIYNQKGEQIWAVKGKFEQMHQHEQRVLVEHIRAGKYFNNGKESIKSCGLGILGRMSGYTGKKLTWDKLMNSKEDLSPSAYSFDTPISVPPVAQPGITKFV</sequence>
<reference evidence="4 5" key="1">
    <citation type="submission" date="2023-02" db="EMBL/GenBank/DDBJ databases">
        <title>Genome sequence of Lentisphaera profundi SAORIC-696.</title>
        <authorList>
            <person name="Kim e."/>
            <person name="Cho J.-C."/>
            <person name="Choi A."/>
            <person name="Kang I."/>
        </authorList>
    </citation>
    <scope>NUCLEOTIDE SEQUENCE [LARGE SCALE GENOMIC DNA]</scope>
    <source>
        <strain evidence="4 5">SAORIC-696</strain>
    </source>
</reference>
<dbReference type="InterPro" id="IPR000683">
    <property type="entry name" value="Gfo/Idh/MocA-like_OxRdtase_N"/>
</dbReference>
<dbReference type="InterPro" id="IPR050463">
    <property type="entry name" value="Gfo/Idh/MocA_oxidrdct_glycsds"/>
</dbReference>
<evidence type="ECO:0000256" key="1">
    <source>
        <dbReference type="SAM" id="SignalP"/>
    </source>
</evidence>
<organism evidence="4 5">
    <name type="scientific">Lentisphaera profundi</name>
    <dbReference type="NCBI Taxonomy" id="1658616"/>
    <lineage>
        <taxon>Bacteria</taxon>
        <taxon>Pseudomonadati</taxon>
        <taxon>Lentisphaerota</taxon>
        <taxon>Lentisphaeria</taxon>
        <taxon>Lentisphaerales</taxon>
        <taxon>Lentisphaeraceae</taxon>
        <taxon>Lentisphaera</taxon>
    </lineage>
</organism>
<dbReference type="SUPFAM" id="SSF51735">
    <property type="entry name" value="NAD(P)-binding Rossmann-fold domains"/>
    <property type="match status" value="1"/>
</dbReference>
<protein>
    <submittedName>
        <fullName evidence="4">Gfo/Idh/MocA family oxidoreductase</fullName>
    </submittedName>
</protein>
<gene>
    <name evidence="4" type="ORF">PQO03_17560</name>
</gene>
<dbReference type="PROSITE" id="PS51318">
    <property type="entry name" value="TAT"/>
    <property type="match status" value="1"/>
</dbReference>
<dbReference type="Proteomes" id="UP001214250">
    <property type="component" value="Chromosome 2"/>
</dbReference>
<dbReference type="Gene3D" id="3.30.360.10">
    <property type="entry name" value="Dihydrodipicolinate Reductase, domain 2"/>
    <property type="match status" value="1"/>
</dbReference>
<proteinExistence type="predicted"/>
<feature type="chain" id="PRO_5046094335" evidence="1">
    <location>
        <begin position="30"/>
        <end position="425"/>
    </location>
</feature>
<feature type="signal peptide" evidence="1">
    <location>
        <begin position="1"/>
        <end position="29"/>
    </location>
</feature>
<evidence type="ECO:0000313" key="5">
    <source>
        <dbReference type="Proteomes" id="UP001214250"/>
    </source>
</evidence>
<feature type="domain" description="GFO/IDH/MocA-like oxidoreductase" evidence="3">
    <location>
        <begin position="186"/>
        <end position="319"/>
    </location>
</feature>
<keyword evidence="5" id="KW-1185">Reference proteome</keyword>
<evidence type="ECO:0000259" key="3">
    <source>
        <dbReference type="Pfam" id="PF22725"/>
    </source>
</evidence>
<dbReference type="RefSeq" id="WP_274152153.1">
    <property type="nucleotide sequence ID" value="NZ_CP117812.1"/>
</dbReference>
<keyword evidence="1" id="KW-0732">Signal</keyword>
<dbReference type="InterPro" id="IPR006311">
    <property type="entry name" value="TAT_signal"/>
</dbReference>